<comment type="caution">
    <text evidence="1">The sequence shown here is derived from an EMBL/GenBank/DDBJ whole genome shotgun (WGS) entry which is preliminary data.</text>
</comment>
<accession>A0A640UUF1</accession>
<sequence>MWLQYINRHSTGLWLMVGYPTSVCDSEGGGWGSRGWYRLEPGSTVIPLMTFNPATTFYAEADDGGTWSGPYVVTVPLEPFDDYCWKVASSTGQRVGMQLLTSSYSMFNYIRPIELG</sequence>
<keyword evidence="2" id="KW-1185">Reference proteome</keyword>
<evidence type="ECO:0000313" key="2">
    <source>
        <dbReference type="Proteomes" id="UP000431826"/>
    </source>
</evidence>
<dbReference type="GeneID" id="96284771"/>
<reference evidence="1 2" key="1">
    <citation type="submission" date="2019-12" db="EMBL/GenBank/DDBJ databases">
        <title>Whole genome shotgun sequence of Streptomyces tubercidicus NBRC 13090.</title>
        <authorList>
            <person name="Ichikawa N."/>
            <person name="Kimura A."/>
            <person name="Kitahashi Y."/>
            <person name="Komaki H."/>
            <person name="Tamura T."/>
        </authorList>
    </citation>
    <scope>NUCLEOTIDE SEQUENCE [LARGE SCALE GENOMIC DNA]</scope>
    <source>
        <strain evidence="1 2">NBRC 13090</strain>
    </source>
</reference>
<evidence type="ECO:0008006" key="3">
    <source>
        <dbReference type="Google" id="ProtNLM"/>
    </source>
</evidence>
<dbReference type="Proteomes" id="UP000431826">
    <property type="component" value="Unassembled WGS sequence"/>
</dbReference>
<gene>
    <name evidence="1" type="ORF">Stube_36670</name>
</gene>
<dbReference type="RefSeq" id="WP_159744790.1">
    <property type="nucleotide sequence ID" value="NZ_BLIR01000001.1"/>
</dbReference>
<name>A0A640UUF1_9ACTN</name>
<evidence type="ECO:0000313" key="1">
    <source>
        <dbReference type="EMBL" id="GFE38994.1"/>
    </source>
</evidence>
<protein>
    <recommendedName>
        <fullName evidence="3">DUF1036 domain-containing protein</fullName>
    </recommendedName>
</protein>
<dbReference type="EMBL" id="BLIR01000001">
    <property type="protein sequence ID" value="GFE38994.1"/>
    <property type="molecule type" value="Genomic_DNA"/>
</dbReference>
<dbReference type="AlphaFoldDB" id="A0A640UUF1"/>
<dbReference type="OrthoDB" id="9806840at2"/>
<proteinExistence type="predicted"/>
<organism evidence="1 2">
    <name type="scientific">Streptomyces tubercidicus</name>
    <dbReference type="NCBI Taxonomy" id="47759"/>
    <lineage>
        <taxon>Bacteria</taxon>
        <taxon>Bacillati</taxon>
        <taxon>Actinomycetota</taxon>
        <taxon>Actinomycetes</taxon>
        <taxon>Kitasatosporales</taxon>
        <taxon>Streptomycetaceae</taxon>
        <taxon>Streptomyces</taxon>
    </lineage>
</organism>